<gene>
    <name evidence="1" type="ordered locus">Hbal_2446</name>
</gene>
<dbReference type="Proteomes" id="UP000002745">
    <property type="component" value="Chromosome"/>
</dbReference>
<dbReference type="SUPFAM" id="SSF53474">
    <property type="entry name" value="alpha/beta-Hydrolases"/>
    <property type="match status" value="1"/>
</dbReference>
<evidence type="ECO:0000313" key="1">
    <source>
        <dbReference type="EMBL" id="ACT60126.1"/>
    </source>
</evidence>
<dbReference type="AlphaFoldDB" id="C6XNI2"/>
<sequence>MTSYKLSDDKKLKPVGVMVVHGIGRQSLPPTSQPDKLMYSLSLYRKLERILTGRNVDLNDDVAWREANYAHIFNGVQDEYYRQLGNSIKRSRIRQLVVENLGDAAAYRPRNAEGAGQKSAFTKVQMAIQSTFEKVESECVPNAPIFVIAHSLGGQVMLDYFKSCFSQNGKLDIPTKLENVQRFITFGCNIPLFMIGQPEDETIAFEPPVRFVEDKAQPWWINFYDRDDVLGYPLAPMGGHFAIMANQGHLKDIQVDAGNLLTKWNTLSHMGYWTNKTIIAQIALDIQNAMEQAGE</sequence>
<dbReference type="InterPro" id="IPR029058">
    <property type="entry name" value="AB_hydrolase_fold"/>
</dbReference>
<proteinExistence type="predicted"/>
<keyword evidence="2" id="KW-1185">Reference proteome</keyword>
<organism evidence="1 2">
    <name type="scientific">Hirschia baltica (strain ATCC 49814 / DSM 5838 / IFAM 1418)</name>
    <dbReference type="NCBI Taxonomy" id="582402"/>
    <lineage>
        <taxon>Bacteria</taxon>
        <taxon>Pseudomonadati</taxon>
        <taxon>Pseudomonadota</taxon>
        <taxon>Alphaproteobacteria</taxon>
        <taxon>Hyphomonadales</taxon>
        <taxon>Hyphomonadaceae</taxon>
        <taxon>Hirschia</taxon>
    </lineage>
</organism>
<dbReference type="EMBL" id="CP001678">
    <property type="protein sequence ID" value="ACT60126.1"/>
    <property type="molecule type" value="Genomic_DNA"/>
</dbReference>
<dbReference type="STRING" id="582402.Hbal_2446"/>
<accession>C6XNI2</accession>
<protein>
    <submittedName>
        <fullName evidence="1">Uncharacterized protein</fullName>
    </submittedName>
</protein>
<dbReference type="eggNOG" id="ENOG5031SU3">
    <property type="taxonomic scope" value="Bacteria"/>
</dbReference>
<dbReference type="RefSeq" id="WP_015828276.1">
    <property type="nucleotide sequence ID" value="NC_012982.1"/>
</dbReference>
<name>C6XNI2_HIRBI</name>
<evidence type="ECO:0000313" key="2">
    <source>
        <dbReference type="Proteomes" id="UP000002745"/>
    </source>
</evidence>
<reference evidence="2" key="1">
    <citation type="journal article" date="2011" name="J. Bacteriol.">
        <title>Genome sequences of eight morphologically diverse alphaproteobacteria.</title>
        <authorList>
            <consortium name="US DOE Joint Genome Institute"/>
            <person name="Brown P.J."/>
            <person name="Kysela D.T."/>
            <person name="Buechlein A."/>
            <person name="Hemmerich C."/>
            <person name="Brun Y.V."/>
        </authorList>
    </citation>
    <scope>NUCLEOTIDE SEQUENCE [LARGE SCALE GENOMIC DNA]</scope>
    <source>
        <strain evidence="2">ATCC 49814 / DSM 5838 / IFAM 1418</strain>
    </source>
</reference>
<dbReference type="OrthoDB" id="70513at2"/>
<dbReference type="HOGENOM" id="CLU_972025_0_0_5"/>
<dbReference type="KEGG" id="hba:Hbal_2446"/>